<feature type="compositionally biased region" description="Polar residues" evidence="1">
    <location>
        <begin position="100"/>
        <end position="110"/>
    </location>
</feature>
<evidence type="ECO:0000256" key="1">
    <source>
        <dbReference type="SAM" id="MobiDB-lite"/>
    </source>
</evidence>
<dbReference type="PANTHER" id="PTHR22794">
    <property type="entry name" value="THAP DOMAIN PROTEIN 11"/>
    <property type="match status" value="1"/>
</dbReference>
<feature type="region of interest" description="Disordered" evidence="1">
    <location>
        <begin position="165"/>
        <end position="282"/>
    </location>
</feature>
<feature type="compositionally biased region" description="Polar residues" evidence="1">
    <location>
        <begin position="257"/>
        <end position="272"/>
    </location>
</feature>
<feature type="region of interest" description="Disordered" evidence="1">
    <location>
        <begin position="540"/>
        <end position="670"/>
    </location>
</feature>
<reference evidence="2 4" key="1">
    <citation type="submission" date="2020-01" db="EMBL/GenBank/DDBJ databases">
        <authorList>
            <consortium name="DOE Joint Genome Institute"/>
            <person name="Haridas S."/>
            <person name="Albert R."/>
            <person name="Binder M."/>
            <person name="Bloem J."/>
            <person name="Labutti K."/>
            <person name="Salamov A."/>
            <person name="Andreopoulos B."/>
            <person name="Baker S.E."/>
            <person name="Barry K."/>
            <person name="Bills G."/>
            <person name="Bluhm B.H."/>
            <person name="Cannon C."/>
            <person name="Castanera R."/>
            <person name="Culley D.E."/>
            <person name="Daum C."/>
            <person name="Ezra D."/>
            <person name="Gonzalez J.B."/>
            <person name="Henrissat B."/>
            <person name="Kuo A."/>
            <person name="Liang C."/>
            <person name="Lipzen A."/>
            <person name="Lutzoni F."/>
            <person name="Magnuson J."/>
            <person name="Mondo S."/>
            <person name="Nolan M."/>
            <person name="Ohm R."/>
            <person name="Pangilinan J."/>
            <person name="Park H.-J."/>
            <person name="Ramirez L."/>
            <person name="Alfaro M."/>
            <person name="Sun H."/>
            <person name="Tritt A."/>
            <person name="Yoshinaga Y."/>
            <person name="Zwiers L.-H."/>
            <person name="Turgeon B.G."/>
            <person name="Goodwin S.B."/>
            <person name="Spatafora J.W."/>
            <person name="Crous P.W."/>
            <person name="Grigoriev I.V."/>
        </authorList>
    </citation>
    <scope>NUCLEOTIDE SEQUENCE</scope>
    <source>
        <strain evidence="2 4">CBS 781.70</strain>
    </source>
</reference>
<feature type="compositionally biased region" description="Basic and acidic residues" evidence="1">
    <location>
        <begin position="585"/>
        <end position="601"/>
    </location>
</feature>
<gene>
    <name evidence="2 4" type="ORF">P152DRAFT_457809</name>
</gene>
<dbReference type="Proteomes" id="UP000504638">
    <property type="component" value="Unplaced"/>
</dbReference>
<dbReference type="OrthoDB" id="5430106at2759"/>
<feature type="compositionally biased region" description="Polar residues" evidence="1">
    <location>
        <begin position="430"/>
        <end position="443"/>
    </location>
</feature>
<dbReference type="GO" id="GO:0000329">
    <property type="term" value="C:fungal-type vacuole membrane"/>
    <property type="evidence" value="ECO:0007669"/>
    <property type="project" value="TreeGrafter"/>
</dbReference>
<feature type="compositionally biased region" description="Basic and acidic residues" evidence="1">
    <location>
        <begin position="622"/>
        <end position="632"/>
    </location>
</feature>
<name>A0A6G1G6I7_9PEZI</name>
<proteinExistence type="predicted"/>
<feature type="compositionally biased region" description="Basic residues" evidence="1">
    <location>
        <begin position="49"/>
        <end position="61"/>
    </location>
</feature>
<evidence type="ECO:0000313" key="2">
    <source>
        <dbReference type="EMBL" id="KAF1813449.1"/>
    </source>
</evidence>
<evidence type="ECO:0000313" key="3">
    <source>
        <dbReference type="Proteomes" id="UP000504638"/>
    </source>
</evidence>
<feature type="compositionally biased region" description="Polar residues" evidence="1">
    <location>
        <begin position="611"/>
        <end position="621"/>
    </location>
</feature>
<dbReference type="PANTHER" id="PTHR22794:SF2">
    <property type="entry name" value="THAP DOMAIN-CONTAINING PROTEIN 11"/>
    <property type="match status" value="1"/>
</dbReference>
<feature type="compositionally biased region" description="Basic and acidic residues" evidence="1">
    <location>
        <begin position="213"/>
        <end position="236"/>
    </location>
</feature>
<feature type="compositionally biased region" description="Gly residues" evidence="1">
    <location>
        <begin position="486"/>
        <end position="499"/>
    </location>
</feature>
<dbReference type="RefSeq" id="XP_033535080.1">
    <property type="nucleotide sequence ID" value="XM_033679308.1"/>
</dbReference>
<dbReference type="EMBL" id="ML975155">
    <property type="protein sequence ID" value="KAF1813449.1"/>
    <property type="molecule type" value="Genomic_DNA"/>
</dbReference>
<dbReference type="GO" id="GO:0031931">
    <property type="term" value="C:TORC1 complex"/>
    <property type="evidence" value="ECO:0007669"/>
    <property type="project" value="TreeGrafter"/>
</dbReference>
<feature type="compositionally biased region" description="Acidic residues" evidence="1">
    <location>
        <begin position="191"/>
        <end position="204"/>
    </location>
</feature>
<feature type="compositionally biased region" description="Low complexity" evidence="1">
    <location>
        <begin position="1"/>
        <end position="17"/>
    </location>
</feature>
<reference evidence="4" key="2">
    <citation type="submission" date="2020-04" db="EMBL/GenBank/DDBJ databases">
        <authorList>
            <consortium name="NCBI Genome Project"/>
        </authorList>
    </citation>
    <scope>NUCLEOTIDE SEQUENCE</scope>
    <source>
        <strain evidence="4">CBS 781.70</strain>
    </source>
</reference>
<evidence type="ECO:0000313" key="4">
    <source>
        <dbReference type="RefSeq" id="XP_033535080.1"/>
    </source>
</evidence>
<feature type="compositionally biased region" description="Low complexity" evidence="1">
    <location>
        <begin position="414"/>
        <end position="428"/>
    </location>
</feature>
<feature type="compositionally biased region" description="Low complexity" evidence="1">
    <location>
        <begin position="29"/>
        <end position="39"/>
    </location>
</feature>
<organism evidence="2">
    <name type="scientific">Eremomyces bilateralis CBS 781.70</name>
    <dbReference type="NCBI Taxonomy" id="1392243"/>
    <lineage>
        <taxon>Eukaryota</taxon>
        <taxon>Fungi</taxon>
        <taxon>Dikarya</taxon>
        <taxon>Ascomycota</taxon>
        <taxon>Pezizomycotina</taxon>
        <taxon>Dothideomycetes</taxon>
        <taxon>Dothideomycetes incertae sedis</taxon>
        <taxon>Eremomycetales</taxon>
        <taxon>Eremomycetaceae</taxon>
        <taxon>Eremomyces</taxon>
    </lineage>
</organism>
<dbReference type="GeneID" id="54419878"/>
<accession>A0A6G1G6I7</accession>
<keyword evidence="3" id="KW-1185">Reference proteome</keyword>
<feature type="region of interest" description="Disordered" evidence="1">
    <location>
        <begin position="1"/>
        <end position="113"/>
    </location>
</feature>
<feature type="compositionally biased region" description="Polar residues" evidence="1">
    <location>
        <begin position="326"/>
        <end position="344"/>
    </location>
</feature>
<feature type="region of interest" description="Disordered" evidence="1">
    <location>
        <begin position="485"/>
        <end position="504"/>
    </location>
</feature>
<reference evidence="4" key="3">
    <citation type="submission" date="2025-04" db="UniProtKB">
        <authorList>
            <consortium name="RefSeq"/>
        </authorList>
    </citation>
    <scope>IDENTIFICATION</scope>
    <source>
        <strain evidence="4">CBS 781.70</strain>
    </source>
</reference>
<sequence>MSPNQDDPQSQDSQPKQSSKRPALLRNPSSSSYVSRSLSGGEQSSTSHRQSHYKPQRHVVGKRNASTKNLNGLKPVPLHLDGGADASSKSARLEVHHRSLSGNLVQTPQESPRAHHHVERLHIHRPGMKRNASAHAVGMRKNHSTSHLPRHGSSKNIVKAAAKAGLAPVQKAKHHIPPTKQPHPTVRFDIGDELEREDDQEWTEDSNSQSPETTRDHTRSNSVVLEREAGDTRSAQREALTPQPTYDGTSHDEWHLINQTASTPNLPTQAVPSASRVPSARPADADILTSRLLQRSSQHHHPAPPQITPITASDVRHDPRPVIASTRPQDTRILSQSQSSTLAGTPSGPGSELVSRFINGAGGSSGATDQHSSFFPPRPTPTSDGASRRSVDSDVSDSDDGAVATAPAHRRTVSAKASTGTTGAAVTAPPDTNNPLHQSRTQQKLWLQRASSNLEPMKNIPTIIPRTMTGPLLLPLSAASSAYGSGYPGSGPGGSPGGGGRRRIDPRLQRQFDQVAGEYAGVRRFRDPIAEGLARVMVRVGEKQKPTTNGVKGPGRGADGRGHTQGNRSVASVASGFLDDELGEDETHHGRKDRERREQARRSQGAEQTARHPQSKQATPEQQDRKVRDPGGSRRSRVSFELPPDGEGESTTPREENGERDREREREREREAYDVCRRLWEIQVGRG</sequence>
<protein>
    <submittedName>
        <fullName evidence="2 4">Uncharacterized protein</fullName>
    </submittedName>
</protein>
<feature type="region of interest" description="Disordered" evidence="1">
    <location>
        <begin position="294"/>
        <end position="443"/>
    </location>
</feature>
<feature type="compositionally biased region" description="Basic and acidic residues" evidence="1">
    <location>
        <begin position="652"/>
        <end position="670"/>
    </location>
</feature>
<dbReference type="AlphaFoldDB" id="A0A6G1G6I7"/>